<evidence type="ECO:0000256" key="2">
    <source>
        <dbReference type="ARBA" id="ARBA00006896"/>
    </source>
</evidence>
<dbReference type="NCBIfam" id="TIGR01870">
    <property type="entry name" value="cas_TM1810_Csm2"/>
    <property type="match status" value="1"/>
</dbReference>
<evidence type="ECO:0000256" key="4">
    <source>
        <dbReference type="ARBA" id="ARBA00022884"/>
    </source>
</evidence>
<evidence type="ECO:0000256" key="3">
    <source>
        <dbReference type="ARBA" id="ARBA00016118"/>
    </source>
</evidence>
<evidence type="ECO:0000256" key="5">
    <source>
        <dbReference type="ARBA" id="ARBA00023118"/>
    </source>
</evidence>
<keyword evidence="8" id="KW-1185">Reference proteome</keyword>
<name>A0A4V3ESU3_9CLOT</name>
<proteinExistence type="inferred from homology"/>
<sequence length="146" mass="17028">MPGYNNGNNNKQRNNTNYQTGFNFTAQDAKDILNINERDGKVLFEKAQAVGRQLKDDKVTVSQIRKIYSEMRKINYDDKGDYKYELRLLKAQIAYSSGRFKELKNFKNVFDNLIDETVKGGKEELKRFKDFAEAVIAYHRAENGRE</sequence>
<evidence type="ECO:0000256" key="6">
    <source>
        <dbReference type="ARBA" id="ARBA00031723"/>
    </source>
</evidence>
<accession>A0A4V3ESU3</accession>
<dbReference type="GO" id="GO:0051607">
    <property type="term" value="P:defense response to virus"/>
    <property type="evidence" value="ECO:0007669"/>
    <property type="project" value="UniProtKB-KW"/>
</dbReference>
<dbReference type="AlphaFoldDB" id="A0A4V3ESU3"/>
<organism evidence="7 8">
    <name type="scientific">Fonticella tunisiensis</name>
    <dbReference type="NCBI Taxonomy" id="1096341"/>
    <lineage>
        <taxon>Bacteria</taxon>
        <taxon>Bacillati</taxon>
        <taxon>Bacillota</taxon>
        <taxon>Clostridia</taxon>
        <taxon>Eubacteriales</taxon>
        <taxon>Clostridiaceae</taxon>
        <taxon>Fonticella</taxon>
    </lineage>
</organism>
<gene>
    <name evidence="7" type="ORF">EDD71_11922</name>
</gene>
<comment type="similarity">
    <text evidence="2">Belongs to the CRISPR-associated Csm2 family.</text>
</comment>
<evidence type="ECO:0000313" key="7">
    <source>
        <dbReference type="EMBL" id="TDT51292.1"/>
    </source>
</evidence>
<dbReference type="GO" id="GO:0003723">
    <property type="term" value="F:RNA binding"/>
    <property type="evidence" value="ECO:0007669"/>
    <property type="project" value="UniProtKB-KW"/>
</dbReference>
<dbReference type="Proteomes" id="UP000295325">
    <property type="component" value="Unassembled WGS sequence"/>
</dbReference>
<dbReference type="OrthoDB" id="1862673at2"/>
<evidence type="ECO:0000313" key="8">
    <source>
        <dbReference type="Proteomes" id="UP000295325"/>
    </source>
</evidence>
<reference evidence="7 8" key="1">
    <citation type="submission" date="2019-03" db="EMBL/GenBank/DDBJ databases">
        <title>Genomic Encyclopedia of Type Strains, Phase IV (KMG-IV): sequencing the most valuable type-strain genomes for metagenomic binning, comparative biology and taxonomic classification.</title>
        <authorList>
            <person name="Goeker M."/>
        </authorList>
    </citation>
    <scope>NUCLEOTIDE SEQUENCE [LARGE SCALE GENOMIC DNA]</scope>
    <source>
        <strain evidence="7 8">DSM 24455</strain>
    </source>
</reference>
<keyword evidence="5" id="KW-0051">Antiviral defense</keyword>
<dbReference type="EMBL" id="SOAZ01000019">
    <property type="protein sequence ID" value="TDT51292.1"/>
    <property type="molecule type" value="Genomic_DNA"/>
</dbReference>
<dbReference type="Pfam" id="PF03750">
    <property type="entry name" value="Csm2_III-A"/>
    <property type="match status" value="1"/>
</dbReference>
<protein>
    <recommendedName>
        <fullName evidence="3">CRISPR system Cms protein Csm2</fullName>
    </recommendedName>
    <alternativeName>
        <fullName evidence="6">CRISPR type III A-associated protein Csm2</fullName>
    </alternativeName>
</protein>
<comment type="caution">
    <text evidence="7">The sequence shown here is derived from an EMBL/GenBank/DDBJ whole genome shotgun (WGS) entry which is preliminary data.</text>
</comment>
<comment type="function">
    <text evidence="1">This subunit may be involved in monitoring complementarity of crRNA and target RNA.</text>
</comment>
<dbReference type="InterPro" id="IPR010149">
    <property type="entry name" value="CRISPR-assoc_prot_Csm2_III-A"/>
</dbReference>
<keyword evidence="4" id="KW-0694">RNA-binding</keyword>
<dbReference type="RefSeq" id="WP_133628732.1">
    <property type="nucleotide sequence ID" value="NZ_SOAZ01000019.1"/>
</dbReference>
<evidence type="ECO:0000256" key="1">
    <source>
        <dbReference type="ARBA" id="ARBA00003640"/>
    </source>
</evidence>